<dbReference type="Proteomes" id="UP000078507">
    <property type="component" value="Unassembled WGS sequence"/>
</dbReference>
<feature type="region of interest" description="Disordered" evidence="1">
    <location>
        <begin position="1"/>
        <end position="20"/>
    </location>
</feature>
<comment type="caution">
    <text evidence="2">The sequence shown here is derived from an EMBL/GenBank/DDBJ whole genome shotgun (WGS) entry which is preliminary data.</text>
</comment>
<evidence type="ECO:0000256" key="1">
    <source>
        <dbReference type="SAM" id="MobiDB-lite"/>
    </source>
</evidence>
<dbReference type="AlphaFoldDB" id="A0A178YSL3"/>
<reference evidence="2 3" key="1">
    <citation type="submission" date="2015-11" db="EMBL/GenBank/DDBJ databases">
        <title>Ensifer anhuiense sp. nov., an effective nitrogen fixation bacterium with Glycine soja.</title>
        <authorList>
            <person name="Yan H."/>
            <person name="Chen W."/>
        </authorList>
    </citation>
    <scope>NUCLEOTIDE SEQUENCE [LARGE SCALE GENOMIC DNA]</scope>
    <source>
        <strain evidence="2 3">LMG 7837</strain>
    </source>
</reference>
<dbReference type="EMBL" id="LNQB01000050">
    <property type="protein sequence ID" value="OAP49863.1"/>
    <property type="molecule type" value="Genomic_DNA"/>
</dbReference>
<evidence type="ECO:0000313" key="2">
    <source>
        <dbReference type="EMBL" id="OAP49863.1"/>
    </source>
</evidence>
<dbReference type="PANTHER" id="PTHR42921">
    <property type="entry name" value="ACETOACETYL-COA SYNTHETASE"/>
    <property type="match status" value="1"/>
</dbReference>
<gene>
    <name evidence="2" type="ORF">ATB98_15155</name>
</gene>
<dbReference type="PANTHER" id="PTHR42921:SF1">
    <property type="entry name" value="ACETOACETYL-COA SYNTHETASE"/>
    <property type="match status" value="1"/>
</dbReference>
<dbReference type="SUPFAM" id="SSF56801">
    <property type="entry name" value="Acetyl-CoA synthetase-like"/>
    <property type="match status" value="1"/>
</dbReference>
<name>A0A178YSL3_SINSA</name>
<keyword evidence="3" id="KW-1185">Reference proteome</keyword>
<accession>A0A178YSL3</accession>
<proteinExistence type="predicted"/>
<evidence type="ECO:0000313" key="3">
    <source>
        <dbReference type="Proteomes" id="UP000078507"/>
    </source>
</evidence>
<dbReference type="STRING" id="36856.ATB98_15155"/>
<protein>
    <submittedName>
        <fullName evidence="2">Uncharacterized protein</fullName>
    </submittedName>
</protein>
<organism evidence="2 3">
    <name type="scientific">Sinorhizobium saheli</name>
    <dbReference type="NCBI Taxonomy" id="36856"/>
    <lineage>
        <taxon>Bacteria</taxon>
        <taxon>Pseudomonadati</taxon>
        <taxon>Pseudomonadota</taxon>
        <taxon>Alphaproteobacteria</taxon>
        <taxon>Hyphomicrobiales</taxon>
        <taxon>Rhizobiaceae</taxon>
        <taxon>Sinorhizobium/Ensifer group</taxon>
        <taxon>Sinorhizobium</taxon>
    </lineage>
</organism>
<dbReference type="GO" id="GO:0030729">
    <property type="term" value="F:acetoacetate-CoA ligase activity"/>
    <property type="evidence" value="ECO:0007669"/>
    <property type="project" value="TreeGrafter"/>
</dbReference>
<sequence length="147" mass="16221">MRCYASSQRGIPSCASTSTPQTSTSIFWNDPGGEKYGAAYFGRFNNVWCHGDFAEWTEHDGIVIHGRSNATLNPGGVRIGTAEIYNQVERMDEVVEAFALARSGTATFASSCSSDWRKAFTSMQILNRRSGHASGQGLRHGMSRRRY</sequence>